<dbReference type="PANTHER" id="PTHR33087:SF52">
    <property type="entry name" value="CCHC-TYPE DOMAIN-CONTAINING PROTEIN"/>
    <property type="match status" value="1"/>
</dbReference>
<feature type="compositionally biased region" description="Pro residues" evidence="2">
    <location>
        <begin position="186"/>
        <end position="210"/>
    </location>
</feature>
<sequence length="644" mass="67476">MESSASHPPGFSQRWQGAGGSESASSGGNDHVSGLGISSASSGNSLDVLRAVAPPQAPAAERGRVQDRLVWEQPRPLKKTMWRRRVEARSDAAAGRAVAPEMEGLCFRCYEPGHRKRDCTNDEVCVRCWLRGHPARECKRPGSPSSEEELRNLALAKLARRRSPVRGEVAGARRGPVRVPGRAAAPAPPLRAPSPPPVPTPTPPLPPPPPPPVAHITPLSLSLPPMGALPPLCVEPECAPRSGRVLEAPVLCVVRRTAAMGDLERRLRFAMVASVGGRRPAVSSEQVAVALRWRGVPAAVFSVHAHAPEDFLIVLESAELRRHVATLPSVLVAGAPLVLRPWNRQAQAKQVPLKSKVFLVLEGIPPHAWDVGIVEDLLGKTCAVEEVAPETRSRADLSLFKLSAWTSDLGAIPVSRMLAIPEPRRSDAGSLQPARELSVAAVAQEAAQEAEIQTLQYKVLIHAVAVEEPISVESVPSPGEQGGGAAGDRGAGPQEGQGGGGGGEAGRRWRRNLAWTRGVPDNRGGPGGLAAQWRSGTGGSLLVGAGPSWGLPSLERPAPWVVQTSSETESFLAAAGDLAVSPVKLVGSQKESGKACVEEEGLPAAGSSTAAPSRGAGSSHVASGSRCALEARPVVPMLETDHAD</sequence>
<evidence type="ECO:0000313" key="5">
    <source>
        <dbReference type="Proteomes" id="UP001231189"/>
    </source>
</evidence>
<keyword evidence="5" id="KW-1185">Reference proteome</keyword>
<dbReference type="InterPro" id="IPR053253">
    <property type="entry name" value="Sex_diff_modulator"/>
</dbReference>
<evidence type="ECO:0000259" key="3">
    <source>
        <dbReference type="PROSITE" id="PS50158"/>
    </source>
</evidence>
<evidence type="ECO:0000256" key="1">
    <source>
        <dbReference type="PROSITE-ProRule" id="PRU00047"/>
    </source>
</evidence>
<dbReference type="GO" id="GO:0008270">
    <property type="term" value="F:zinc ion binding"/>
    <property type="evidence" value="ECO:0007669"/>
    <property type="project" value="UniProtKB-KW"/>
</dbReference>
<dbReference type="PANTHER" id="PTHR33087">
    <property type="entry name" value="OS07G0539200 PROTEIN"/>
    <property type="match status" value="1"/>
</dbReference>
<dbReference type="EMBL" id="JAUUTY010000004">
    <property type="protein sequence ID" value="KAK1653228.1"/>
    <property type="molecule type" value="Genomic_DNA"/>
</dbReference>
<dbReference type="InterPro" id="IPR001878">
    <property type="entry name" value="Znf_CCHC"/>
</dbReference>
<feature type="compositionally biased region" description="Low complexity" evidence="2">
    <location>
        <begin position="166"/>
        <end position="185"/>
    </location>
</feature>
<gene>
    <name evidence="4" type="ORF">QYE76_071033</name>
</gene>
<feature type="region of interest" description="Disordered" evidence="2">
    <location>
        <begin position="597"/>
        <end position="644"/>
    </location>
</feature>
<dbReference type="SMART" id="SM00343">
    <property type="entry name" value="ZnF_C2HC"/>
    <property type="match status" value="2"/>
</dbReference>
<proteinExistence type="predicted"/>
<dbReference type="Gene3D" id="4.10.60.10">
    <property type="entry name" value="Zinc finger, CCHC-type"/>
    <property type="match status" value="1"/>
</dbReference>
<name>A0AAD8SKI6_LOLMU</name>
<feature type="domain" description="CCHC-type" evidence="3">
    <location>
        <begin position="106"/>
        <end position="121"/>
    </location>
</feature>
<feature type="region of interest" description="Disordered" evidence="2">
    <location>
        <begin position="472"/>
        <end position="507"/>
    </location>
</feature>
<organism evidence="4 5">
    <name type="scientific">Lolium multiflorum</name>
    <name type="common">Italian ryegrass</name>
    <name type="synonym">Lolium perenne subsp. multiflorum</name>
    <dbReference type="NCBI Taxonomy" id="4521"/>
    <lineage>
        <taxon>Eukaryota</taxon>
        <taxon>Viridiplantae</taxon>
        <taxon>Streptophyta</taxon>
        <taxon>Embryophyta</taxon>
        <taxon>Tracheophyta</taxon>
        <taxon>Spermatophyta</taxon>
        <taxon>Magnoliopsida</taxon>
        <taxon>Liliopsida</taxon>
        <taxon>Poales</taxon>
        <taxon>Poaceae</taxon>
        <taxon>BOP clade</taxon>
        <taxon>Pooideae</taxon>
        <taxon>Poodae</taxon>
        <taxon>Poeae</taxon>
        <taxon>Poeae Chloroplast Group 2 (Poeae type)</taxon>
        <taxon>Loliodinae</taxon>
        <taxon>Loliinae</taxon>
        <taxon>Lolium</taxon>
    </lineage>
</organism>
<dbReference type="SUPFAM" id="SSF57756">
    <property type="entry name" value="Retrovirus zinc finger-like domains"/>
    <property type="match status" value="1"/>
</dbReference>
<keyword evidence="1" id="KW-0863">Zinc-finger</keyword>
<dbReference type="GO" id="GO:0003676">
    <property type="term" value="F:nucleic acid binding"/>
    <property type="evidence" value="ECO:0007669"/>
    <property type="project" value="InterPro"/>
</dbReference>
<protein>
    <recommendedName>
        <fullName evidence="3">CCHC-type domain-containing protein</fullName>
    </recommendedName>
</protein>
<accession>A0AAD8SKI6</accession>
<dbReference type="Proteomes" id="UP001231189">
    <property type="component" value="Unassembled WGS sequence"/>
</dbReference>
<dbReference type="PROSITE" id="PS50158">
    <property type="entry name" value="ZF_CCHC"/>
    <property type="match status" value="1"/>
</dbReference>
<dbReference type="AlphaFoldDB" id="A0AAD8SKI6"/>
<evidence type="ECO:0000313" key="4">
    <source>
        <dbReference type="EMBL" id="KAK1653228.1"/>
    </source>
</evidence>
<feature type="compositionally biased region" description="Gly residues" evidence="2">
    <location>
        <begin position="480"/>
        <end position="504"/>
    </location>
</feature>
<feature type="region of interest" description="Disordered" evidence="2">
    <location>
        <begin position="161"/>
        <end position="210"/>
    </location>
</feature>
<comment type="caution">
    <text evidence="4">The sequence shown here is derived from an EMBL/GenBank/DDBJ whole genome shotgun (WGS) entry which is preliminary data.</text>
</comment>
<evidence type="ECO:0000256" key="2">
    <source>
        <dbReference type="SAM" id="MobiDB-lite"/>
    </source>
</evidence>
<keyword evidence="1" id="KW-0479">Metal-binding</keyword>
<keyword evidence="1" id="KW-0862">Zinc</keyword>
<feature type="region of interest" description="Disordered" evidence="2">
    <location>
        <begin position="1"/>
        <end position="39"/>
    </location>
</feature>
<reference evidence="4" key="1">
    <citation type="submission" date="2023-07" db="EMBL/GenBank/DDBJ databases">
        <title>A chromosome-level genome assembly of Lolium multiflorum.</title>
        <authorList>
            <person name="Chen Y."/>
            <person name="Copetti D."/>
            <person name="Kolliker R."/>
            <person name="Studer B."/>
        </authorList>
    </citation>
    <scope>NUCLEOTIDE SEQUENCE</scope>
    <source>
        <strain evidence="4">02402/16</strain>
        <tissue evidence="4">Leaf</tissue>
    </source>
</reference>
<dbReference type="InterPro" id="IPR036875">
    <property type="entry name" value="Znf_CCHC_sf"/>
</dbReference>